<dbReference type="InterPro" id="IPR029063">
    <property type="entry name" value="SAM-dependent_MTases_sf"/>
</dbReference>
<reference evidence="2 3" key="1">
    <citation type="journal article" date="2013" name="Genome Announc.">
        <title>First draft genome sequence from a member of the genus agrococcus, isolated from modern microbialites.</title>
        <authorList>
            <person name="White R.A.III."/>
            <person name="Grassa C.J."/>
            <person name="Suttle C.A."/>
        </authorList>
    </citation>
    <scope>NUCLEOTIDE SEQUENCE [LARGE SCALE GENOMIC DNA]</scope>
    <source>
        <strain evidence="2 3">RW1</strain>
    </source>
</reference>
<dbReference type="AlphaFoldDB" id="U1LN56"/>
<dbReference type="Gene3D" id="3.40.50.150">
    <property type="entry name" value="Vaccinia Virus protein VP39"/>
    <property type="match status" value="1"/>
</dbReference>
<dbReference type="OrthoDB" id="9800643at2"/>
<dbReference type="EMBL" id="ASHR01000030">
    <property type="protein sequence ID" value="ERG63759.1"/>
    <property type="molecule type" value="Genomic_DNA"/>
</dbReference>
<comment type="caution">
    <text evidence="2">The sequence shown here is derived from an EMBL/GenBank/DDBJ whole genome shotgun (WGS) entry which is preliminary data.</text>
</comment>
<evidence type="ECO:0000313" key="2">
    <source>
        <dbReference type="EMBL" id="ERG63759.1"/>
    </source>
</evidence>
<dbReference type="Pfam" id="PF05175">
    <property type="entry name" value="MTS"/>
    <property type="match status" value="1"/>
</dbReference>
<dbReference type="Proteomes" id="UP000016462">
    <property type="component" value="Unassembled WGS sequence"/>
</dbReference>
<name>U1LN56_9MICO</name>
<evidence type="ECO:0000259" key="1">
    <source>
        <dbReference type="Pfam" id="PF05175"/>
    </source>
</evidence>
<proteinExistence type="predicted"/>
<accession>U1LN56</accession>
<organism evidence="2 3">
    <name type="scientific">Agrococcus pavilionensis RW1</name>
    <dbReference type="NCBI Taxonomy" id="1330458"/>
    <lineage>
        <taxon>Bacteria</taxon>
        <taxon>Bacillati</taxon>
        <taxon>Actinomycetota</taxon>
        <taxon>Actinomycetes</taxon>
        <taxon>Micrococcales</taxon>
        <taxon>Microbacteriaceae</taxon>
        <taxon>Agrococcus</taxon>
    </lineage>
</organism>
<dbReference type="InterPro" id="IPR007848">
    <property type="entry name" value="Small_mtfrase_dom"/>
</dbReference>
<dbReference type="RefSeq" id="WP_021011215.1">
    <property type="nucleotide sequence ID" value="NZ_ASHR01000030.1"/>
</dbReference>
<dbReference type="SUPFAM" id="SSF53335">
    <property type="entry name" value="S-adenosyl-L-methionine-dependent methyltransferases"/>
    <property type="match status" value="1"/>
</dbReference>
<dbReference type="InterPro" id="IPR050320">
    <property type="entry name" value="N5-glutamine_MTase"/>
</dbReference>
<protein>
    <recommendedName>
        <fullName evidence="1">Methyltransferase small domain-containing protein</fullName>
    </recommendedName>
</protein>
<sequence length="263" mass="27915">MELREPDELLAALRDSGSVFPERELAELQRAARIDDPWMIEMMVERRTLGEPIEHIVGSARFAELRIAVHQGVFVPRRRTELLATLAADLLREAAEREPRAPRLLDLGCGSGAIAALAMHRVPGVEVVAIDADADAVACARENLPGALVLRADSLDGLDASAPFDVIAANLPYVPTAHLVHLPREAAEFEPLLALDGGVDGLDPLAEHAPAMVRLLAPGGIALVELAPLQVEAAADLVAAAGFRDSAVRADDELGATVLVATR</sequence>
<gene>
    <name evidence="2" type="ORF">L332_04730</name>
</gene>
<dbReference type="PANTHER" id="PTHR18895">
    <property type="entry name" value="HEMK METHYLTRANSFERASE"/>
    <property type="match status" value="1"/>
</dbReference>
<dbReference type="PANTHER" id="PTHR18895:SF74">
    <property type="entry name" value="MTRF1L RELEASE FACTOR GLUTAMINE METHYLTRANSFERASE"/>
    <property type="match status" value="1"/>
</dbReference>
<keyword evidence="3" id="KW-1185">Reference proteome</keyword>
<evidence type="ECO:0000313" key="3">
    <source>
        <dbReference type="Proteomes" id="UP000016462"/>
    </source>
</evidence>
<dbReference type="GO" id="GO:0008168">
    <property type="term" value="F:methyltransferase activity"/>
    <property type="evidence" value="ECO:0007669"/>
    <property type="project" value="InterPro"/>
</dbReference>
<feature type="domain" description="Methyltransferase small" evidence="1">
    <location>
        <begin position="87"/>
        <end position="173"/>
    </location>
</feature>